<dbReference type="GO" id="GO:0008233">
    <property type="term" value="F:peptidase activity"/>
    <property type="evidence" value="ECO:0007669"/>
    <property type="project" value="UniProtKB-KW"/>
</dbReference>
<keyword evidence="3" id="KW-0645">Protease</keyword>
<dbReference type="RefSeq" id="WP_089387195.1">
    <property type="nucleotide sequence ID" value="NZ_FZNM01000003.1"/>
</dbReference>
<evidence type="ECO:0000313" key="3">
    <source>
        <dbReference type="EMBL" id="SNR37559.1"/>
    </source>
</evidence>
<proteinExistence type="inferred from homology"/>
<reference evidence="4 6" key="3">
    <citation type="submission" date="2019-02" db="EMBL/GenBank/DDBJ databases">
        <authorList>
            <person name="Zhang G."/>
        </authorList>
    </citation>
    <scope>NUCLEOTIDE SEQUENCE [LARGE SCALE GENOMIC DNA]</scope>
    <source>
        <strain evidence="4 6">CMB17</strain>
    </source>
</reference>
<gene>
    <name evidence="4" type="ORF">EYF88_05500</name>
    <name evidence="3" type="ORF">SAMN06265378_1037</name>
</gene>
<dbReference type="InterPro" id="IPR002818">
    <property type="entry name" value="DJ-1/PfpI"/>
</dbReference>
<dbReference type="Pfam" id="PF01965">
    <property type="entry name" value="DJ-1_PfpI"/>
    <property type="match status" value="1"/>
</dbReference>
<dbReference type="InterPro" id="IPR006286">
    <property type="entry name" value="C56_PfpI-like"/>
</dbReference>
<evidence type="ECO:0000313" key="4">
    <source>
        <dbReference type="EMBL" id="TBN51269.1"/>
    </source>
</evidence>
<protein>
    <submittedName>
        <fullName evidence="3">Protease I</fullName>
    </submittedName>
    <submittedName>
        <fullName evidence="4">Type 1 glutamine amidotransferase</fullName>
    </submittedName>
</protein>
<dbReference type="PANTHER" id="PTHR42733">
    <property type="entry name" value="DJ-1 PROTEIN"/>
    <property type="match status" value="1"/>
</dbReference>
<evidence type="ECO:0000259" key="2">
    <source>
        <dbReference type="Pfam" id="PF01965"/>
    </source>
</evidence>
<dbReference type="InterPro" id="IPR029062">
    <property type="entry name" value="Class_I_gatase-like"/>
</dbReference>
<dbReference type="EMBL" id="FZNM01000003">
    <property type="protein sequence ID" value="SNR37559.1"/>
    <property type="molecule type" value="Genomic_DNA"/>
</dbReference>
<dbReference type="PROSITE" id="PS51276">
    <property type="entry name" value="PEPTIDASE_C56_PFPI"/>
    <property type="match status" value="1"/>
</dbReference>
<name>A0A238VVP1_9RHOB</name>
<dbReference type="OrthoDB" id="9792284at2"/>
<dbReference type="NCBIfam" id="TIGR01382">
    <property type="entry name" value="PfpI"/>
    <property type="match status" value="1"/>
</dbReference>
<dbReference type="Proteomes" id="UP000198409">
    <property type="component" value="Unassembled WGS sequence"/>
</dbReference>
<dbReference type="AlphaFoldDB" id="A0A238VVP1"/>
<keyword evidence="6" id="KW-1185">Reference proteome</keyword>
<dbReference type="EMBL" id="SIRL01000003">
    <property type="protein sequence ID" value="TBN51269.1"/>
    <property type="molecule type" value="Genomic_DNA"/>
</dbReference>
<evidence type="ECO:0000256" key="1">
    <source>
        <dbReference type="ARBA" id="ARBA00008542"/>
    </source>
</evidence>
<dbReference type="SUPFAM" id="SSF52317">
    <property type="entry name" value="Class I glutamine amidotransferase-like"/>
    <property type="match status" value="1"/>
</dbReference>
<dbReference type="CDD" id="cd03134">
    <property type="entry name" value="GATase1_PfpI_like"/>
    <property type="match status" value="1"/>
</dbReference>
<evidence type="ECO:0000313" key="5">
    <source>
        <dbReference type="Proteomes" id="UP000198409"/>
    </source>
</evidence>
<reference evidence="5" key="1">
    <citation type="submission" date="2017-06" db="EMBL/GenBank/DDBJ databases">
        <authorList>
            <person name="Varghese N."/>
            <person name="Submissions S."/>
        </authorList>
    </citation>
    <scope>NUCLEOTIDE SEQUENCE [LARGE SCALE GENOMIC DNA]</scope>
    <source>
        <strain evidence="5">DSM 26170</strain>
    </source>
</reference>
<dbReference type="GO" id="GO:0006508">
    <property type="term" value="P:proteolysis"/>
    <property type="evidence" value="ECO:0007669"/>
    <property type="project" value="UniProtKB-KW"/>
</dbReference>
<dbReference type="PANTHER" id="PTHR42733:SF12">
    <property type="entry name" value="PROTEINASE"/>
    <property type="match status" value="1"/>
</dbReference>
<feature type="domain" description="DJ-1/PfpI" evidence="2">
    <location>
        <begin position="2"/>
        <end position="167"/>
    </location>
</feature>
<comment type="similarity">
    <text evidence="1">Belongs to the peptidase C56 family.</text>
</comment>
<organism evidence="3 5">
    <name type="scientific">Paracoccus sediminis</name>
    <dbReference type="NCBI Taxonomy" id="1214787"/>
    <lineage>
        <taxon>Bacteria</taxon>
        <taxon>Pseudomonadati</taxon>
        <taxon>Pseudomonadota</taxon>
        <taxon>Alphaproteobacteria</taxon>
        <taxon>Rhodobacterales</taxon>
        <taxon>Paracoccaceae</taxon>
        <taxon>Paracoccus</taxon>
    </lineage>
</organism>
<reference evidence="3" key="2">
    <citation type="submission" date="2017-06" db="EMBL/GenBank/DDBJ databases">
        <authorList>
            <person name="Kim H.J."/>
            <person name="Triplett B.A."/>
        </authorList>
    </citation>
    <scope>NUCLEOTIDE SEQUENCE [LARGE SCALE GENOMIC DNA]</scope>
    <source>
        <strain evidence="3">DSM 26170</strain>
    </source>
</reference>
<keyword evidence="4" id="KW-0315">Glutamine amidotransferase</keyword>
<accession>A0A238VVP1</accession>
<dbReference type="Gene3D" id="3.40.50.880">
    <property type="match status" value="1"/>
</dbReference>
<dbReference type="Proteomes" id="UP000292859">
    <property type="component" value="Unassembled WGS sequence"/>
</dbReference>
<keyword evidence="3" id="KW-0378">Hydrolase</keyword>
<evidence type="ECO:0000313" key="6">
    <source>
        <dbReference type="Proteomes" id="UP000292859"/>
    </source>
</evidence>
<sequence length="172" mass="18332">MAKVLIMASDGYEQSELFVPLEKLKAGGHQVDIAAPDTGDIKGWDKDDWGKSVKANKAISDIRADDYDALVLPGGVINPDTLRTDKTAVDLIRSFAEAGKPVAAICHAPWLLAEAGLAQGRRLTSYGSIRTDMKNAGADVVDEKVVVDRGIITSRNPDDLDAFVGAIEKALA</sequence>